<evidence type="ECO:0000313" key="1">
    <source>
        <dbReference type="EMBL" id="KAF6505929.1"/>
    </source>
</evidence>
<sequence length="126" mass="13977">MGVSLSAKVLFSTGGAWELHLRLPTSGFRCHLSLIGKVRSSSGPEEGARARGSKLRRLLGTEVMSRHRKSSASEFKGRDGRGVLGGWKLSVRGSARRWLKVSLPYLIVLDVQLRKQLLEEELTHIQ</sequence>
<protein>
    <submittedName>
        <fullName evidence="1">Uncharacterized protein</fullName>
    </submittedName>
</protein>
<dbReference type="Proteomes" id="UP000593571">
    <property type="component" value="Unassembled WGS sequence"/>
</dbReference>
<name>A0A7J8KAS8_ROUAE</name>
<dbReference type="AlphaFoldDB" id="A0A7J8KAS8"/>
<evidence type="ECO:0000313" key="2">
    <source>
        <dbReference type="Proteomes" id="UP000593571"/>
    </source>
</evidence>
<gene>
    <name evidence="1" type="ORF">HJG63_007811</name>
</gene>
<accession>A0A7J8KAS8</accession>
<reference evidence="1 2" key="1">
    <citation type="journal article" date="2020" name="Nature">
        <title>Six reference-quality genomes reveal evolution of bat adaptations.</title>
        <authorList>
            <person name="Jebb D."/>
            <person name="Huang Z."/>
            <person name="Pippel M."/>
            <person name="Hughes G.M."/>
            <person name="Lavrichenko K."/>
            <person name="Devanna P."/>
            <person name="Winkler S."/>
            <person name="Jermiin L.S."/>
            <person name="Skirmuntt E.C."/>
            <person name="Katzourakis A."/>
            <person name="Burkitt-Gray L."/>
            <person name="Ray D.A."/>
            <person name="Sullivan K.A.M."/>
            <person name="Roscito J.G."/>
            <person name="Kirilenko B.M."/>
            <person name="Davalos L.M."/>
            <person name="Corthals A.P."/>
            <person name="Power M.L."/>
            <person name="Jones G."/>
            <person name="Ransome R.D."/>
            <person name="Dechmann D.K.N."/>
            <person name="Locatelli A.G."/>
            <person name="Puechmaille S.J."/>
            <person name="Fedrigo O."/>
            <person name="Jarvis E.D."/>
            <person name="Hiller M."/>
            <person name="Vernes S.C."/>
            <person name="Myers E.W."/>
            <person name="Teeling E.C."/>
        </authorList>
    </citation>
    <scope>NUCLEOTIDE SEQUENCE [LARGE SCALE GENOMIC DNA]</scope>
    <source>
        <strain evidence="1">MRouAeg1</strain>
        <tissue evidence="1">Muscle</tissue>
    </source>
</reference>
<proteinExistence type="predicted"/>
<dbReference type="EMBL" id="JACASE010000001">
    <property type="protein sequence ID" value="KAF6505929.1"/>
    <property type="molecule type" value="Genomic_DNA"/>
</dbReference>
<comment type="caution">
    <text evidence="1">The sequence shown here is derived from an EMBL/GenBank/DDBJ whole genome shotgun (WGS) entry which is preliminary data.</text>
</comment>
<keyword evidence="2" id="KW-1185">Reference proteome</keyword>
<organism evidence="1 2">
    <name type="scientific">Rousettus aegyptiacus</name>
    <name type="common">Egyptian fruit bat</name>
    <name type="synonym">Pteropus aegyptiacus</name>
    <dbReference type="NCBI Taxonomy" id="9407"/>
    <lineage>
        <taxon>Eukaryota</taxon>
        <taxon>Metazoa</taxon>
        <taxon>Chordata</taxon>
        <taxon>Craniata</taxon>
        <taxon>Vertebrata</taxon>
        <taxon>Euteleostomi</taxon>
        <taxon>Mammalia</taxon>
        <taxon>Eutheria</taxon>
        <taxon>Laurasiatheria</taxon>
        <taxon>Chiroptera</taxon>
        <taxon>Yinpterochiroptera</taxon>
        <taxon>Pteropodoidea</taxon>
        <taxon>Pteropodidae</taxon>
        <taxon>Rousettinae</taxon>
        <taxon>Rousettus</taxon>
    </lineage>
</organism>